<evidence type="ECO:0000256" key="2">
    <source>
        <dbReference type="ARBA" id="ARBA00022840"/>
    </source>
</evidence>
<evidence type="ECO:0000256" key="1">
    <source>
        <dbReference type="ARBA" id="ARBA00022741"/>
    </source>
</evidence>
<dbReference type="EMBL" id="CP018906">
    <property type="protein sequence ID" value="AQW21060.1"/>
    <property type="molecule type" value="Genomic_DNA"/>
</dbReference>
<dbReference type="PROSITE" id="PS50893">
    <property type="entry name" value="ABC_TRANSPORTER_2"/>
    <property type="match status" value="1"/>
</dbReference>
<dbReference type="CDD" id="cd03263">
    <property type="entry name" value="ABC_subfamily_A"/>
    <property type="match status" value="1"/>
</dbReference>
<dbReference type="InterPro" id="IPR027417">
    <property type="entry name" value="P-loop_NTPase"/>
</dbReference>
<keyword evidence="5" id="KW-1185">Reference proteome</keyword>
<dbReference type="PANTHER" id="PTHR43038">
    <property type="entry name" value="ATP-BINDING CASSETTE, SUB-FAMILY H, MEMBER 1"/>
    <property type="match status" value="1"/>
</dbReference>
<protein>
    <submittedName>
        <fullName evidence="4">Glycosyl transferase family 2</fullName>
    </submittedName>
</protein>
<organism evidence="4 5">
    <name type="scientific">Lentilactobacillus curieae</name>
    <dbReference type="NCBI Taxonomy" id="1138822"/>
    <lineage>
        <taxon>Bacteria</taxon>
        <taxon>Bacillati</taxon>
        <taxon>Bacillota</taxon>
        <taxon>Bacilli</taxon>
        <taxon>Lactobacillales</taxon>
        <taxon>Lactobacillaceae</taxon>
        <taxon>Lentilactobacillus</taxon>
    </lineage>
</organism>
<dbReference type="PROSITE" id="PS00211">
    <property type="entry name" value="ABC_TRANSPORTER_1"/>
    <property type="match status" value="1"/>
</dbReference>
<keyword evidence="4" id="KW-0808">Transferase</keyword>
<reference evidence="4 5" key="1">
    <citation type="journal article" date="2015" name="Genome Announc.">
        <title>Genome Sequence of Lactobacillus curieae CCTCC M 2011381T, a Novel Producer of Gamma-aminobutyric Acid.</title>
        <authorList>
            <person name="Wang Y."/>
            <person name="Wang Y."/>
            <person name="Lang C."/>
            <person name="Wei D."/>
            <person name="Xu P."/>
            <person name="Xie J."/>
        </authorList>
    </citation>
    <scope>NUCLEOTIDE SEQUENCE [LARGE SCALE GENOMIC DNA]</scope>
    <source>
        <strain evidence="4 5">CCTCC M 2011381</strain>
    </source>
</reference>
<dbReference type="InterPro" id="IPR003593">
    <property type="entry name" value="AAA+_ATPase"/>
</dbReference>
<dbReference type="Gene3D" id="3.40.50.300">
    <property type="entry name" value="P-loop containing nucleotide triphosphate hydrolases"/>
    <property type="match status" value="1"/>
</dbReference>
<dbReference type="Pfam" id="PF00005">
    <property type="entry name" value="ABC_tran"/>
    <property type="match status" value="1"/>
</dbReference>
<gene>
    <name evidence="4" type="ORF">PL11_003550</name>
</gene>
<sequence>MTDLIKVTNVNKSYNGKLTLESINLVAKSNQVLGLLGPSGAGKTTLIKIIMGMEHPDSGTATVFDQQMPNREVLQSIGFMAQEDALYSSLSARENLRFFAELFQLNKDDIENRINYVASIVDLVPDLNRRVSNFSGGMKRRLSLAISLIADPKILILDEPTVGIDPELRRQIWNELHKYRDEGKTIIITTHVMEDAAQCDNLAMIRNGKIISSGSPEEMKQAYHAKDLEEVFLTAGRVTNENSVNN</sequence>
<keyword evidence="1" id="KW-0547">Nucleotide-binding</keyword>
<dbReference type="OrthoDB" id="9804819at2"/>
<evidence type="ECO:0000313" key="5">
    <source>
        <dbReference type="Proteomes" id="UP000030361"/>
    </source>
</evidence>
<accession>A0A1S6QHH5</accession>
<dbReference type="InterPro" id="IPR003439">
    <property type="entry name" value="ABC_transporter-like_ATP-bd"/>
</dbReference>
<dbReference type="AlphaFoldDB" id="A0A1S6QHH5"/>
<evidence type="ECO:0000259" key="3">
    <source>
        <dbReference type="PROSITE" id="PS50893"/>
    </source>
</evidence>
<dbReference type="eggNOG" id="COG1131">
    <property type="taxonomic scope" value="Bacteria"/>
</dbReference>
<dbReference type="GO" id="GO:0016887">
    <property type="term" value="F:ATP hydrolysis activity"/>
    <property type="evidence" value="ECO:0007669"/>
    <property type="project" value="InterPro"/>
</dbReference>
<dbReference type="Proteomes" id="UP000030361">
    <property type="component" value="Chromosome"/>
</dbReference>
<dbReference type="SMART" id="SM00382">
    <property type="entry name" value="AAA"/>
    <property type="match status" value="1"/>
</dbReference>
<dbReference type="PANTHER" id="PTHR43038:SF3">
    <property type="entry name" value="ABC TRANSPORTER G FAMILY MEMBER 20 ISOFORM X1"/>
    <property type="match status" value="1"/>
</dbReference>
<dbReference type="RefSeq" id="WP_035166417.1">
    <property type="nucleotide sequence ID" value="NZ_CP018906.1"/>
</dbReference>
<dbReference type="InterPro" id="IPR017871">
    <property type="entry name" value="ABC_transporter-like_CS"/>
</dbReference>
<dbReference type="GO" id="GO:0016740">
    <property type="term" value="F:transferase activity"/>
    <property type="evidence" value="ECO:0007669"/>
    <property type="project" value="UniProtKB-KW"/>
</dbReference>
<feature type="domain" description="ABC transporter" evidence="3">
    <location>
        <begin position="5"/>
        <end position="232"/>
    </location>
</feature>
<name>A0A1S6QHH5_9LACO</name>
<dbReference type="KEGG" id="lcu:PL11_003550"/>
<evidence type="ECO:0000313" key="4">
    <source>
        <dbReference type="EMBL" id="AQW21060.1"/>
    </source>
</evidence>
<proteinExistence type="predicted"/>
<keyword evidence="2" id="KW-0067">ATP-binding</keyword>
<dbReference type="SUPFAM" id="SSF52540">
    <property type="entry name" value="P-loop containing nucleoside triphosphate hydrolases"/>
    <property type="match status" value="1"/>
</dbReference>
<dbReference type="GO" id="GO:0005524">
    <property type="term" value="F:ATP binding"/>
    <property type="evidence" value="ECO:0007669"/>
    <property type="project" value="UniProtKB-KW"/>
</dbReference>